<feature type="compositionally biased region" description="Low complexity" evidence="11">
    <location>
        <begin position="420"/>
        <end position="438"/>
    </location>
</feature>
<gene>
    <name evidence="14" type="ORF">HNY73_021153</name>
</gene>
<evidence type="ECO:0000256" key="2">
    <source>
        <dbReference type="ARBA" id="ARBA00022448"/>
    </source>
</evidence>
<dbReference type="Gene3D" id="1.10.287.70">
    <property type="match status" value="1"/>
</dbReference>
<dbReference type="GO" id="GO:0008076">
    <property type="term" value="C:voltage-gated potassium channel complex"/>
    <property type="evidence" value="ECO:0007669"/>
    <property type="project" value="InterPro"/>
</dbReference>
<dbReference type="GO" id="GO:0005250">
    <property type="term" value="F:A-type (transient outward) potassium channel activity"/>
    <property type="evidence" value="ECO:0007669"/>
    <property type="project" value="TreeGrafter"/>
</dbReference>
<keyword evidence="6" id="KW-0630">Potassium</keyword>
<sequence>METENDGTAEIGGLMTFLCPKNGRTSPRIRISGERRRGKGGRHHLQGNDRDEKLPSDAGVVADAELRMLLFTLSPLSRLPSSERAQKMNAGGSPRSWHVYHRCGGHSASTNRAWHQGQRRCFRGLRHPARVPRVSHLQFSSTPRSSDQAILSEFAHPNLDSWYFSLAMGHYHLRHSHVLCGKNVEGTTFTSIPAAFWYTIVTMTTLGYGDMVPATPTGKIVGGVCSLSGVLVIALPVPVIVSNFSRIYHQNQRADKRKAQKKARMARIRIAKVTSGAAFVSKKKAAEARIAAQESGQEVDDFPEDIFELQHHHLLRCLEKTTDRQFVELEVPYNGQPNRPSSTPPLSPTPTLSFHDKRLFRSCCGRRKKYQHRTTVTISDPEEEEMNDIRLRTPDRRRTSSRRRLPDHKYARFPPMVKISTPVPSDDPSDTPSPNPSSELVRISTL</sequence>
<keyword evidence="7" id="KW-1133">Transmembrane helix</keyword>
<comment type="caution">
    <text evidence="14">The sequence shown here is derived from an EMBL/GenBank/DDBJ whole genome shotgun (WGS) entry which is preliminary data.</text>
</comment>
<keyword evidence="5" id="KW-0631">Potassium channel</keyword>
<keyword evidence="15" id="KW-1185">Reference proteome</keyword>
<organism evidence="14 15">
    <name type="scientific">Argiope bruennichi</name>
    <name type="common">Wasp spider</name>
    <name type="synonym">Aranea bruennichi</name>
    <dbReference type="NCBI Taxonomy" id="94029"/>
    <lineage>
        <taxon>Eukaryota</taxon>
        <taxon>Metazoa</taxon>
        <taxon>Ecdysozoa</taxon>
        <taxon>Arthropoda</taxon>
        <taxon>Chelicerata</taxon>
        <taxon>Arachnida</taxon>
        <taxon>Araneae</taxon>
        <taxon>Araneomorphae</taxon>
        <taxon>Entelegynae</taxon>
        <taxon>Araneoidea</taxon>
        <taxon>Araneidae</taxon>
        <taxon>Argiope</taxon>
    </lineage>
</organism>
<feature type="compositionally biased region" description="Basic and acidic residues" evidence="11">
    <location>
        <begin position="46"/>
        <end position="55"/>
    </location>
</feature>
<feature type="domain" description="Ion transport" evidence="12">
    <location>
        <begin position="177"/>
        <end position="251"/>
    </location>
</feature>
<evidence type="ECO:0000313" key="14">
    <source>
        <dbReference type="EMBL" id="KAF8768321.1"/>
    </source>
</evidence>
<evidence type="ECO:0000259" key="12">
    <source>
        <dbReference type="Pfam" id="PF00520"/>
    </source>
</evidence>
<feature type="compositionally biased region" description="Basic residues" evidence="11">
    <location>
        <begin position="36"/>
        <end position="45"/>
    </location>
</feature>
<accession>A0A8T0ED10</accession>
<evidence type="ECO:0000256" key="7">
    <source>
        <dbReference type="ARBA" id="ARBA00022989"/>
    </source>
</evidence>
<keyword evidence="8" id="KW-0406">Ion transport</keyword>
<evidence type="ECO:0000256" key="1">
    <source>
        <dbReference type="ARBA" id="ARBA00004141"/>
    </source>
</evidence>
<dbReference type="Pfam" id="PF11879">
    <property type="entry name" value="DUF3399"/>
    <property type="match status" value="1"/>
</dbReference>
<dbReference type="AlphaFoldDB" id="A0A8T0ED10"/>
<dbReference type="PRINTS" id="PR00169">
    <property type="entry name" value="KCHANNEL"/>
</dbReference>
<dbReference type="GO" id="GO:0001508">
    <property type="term" value="P:action potential"/>
    <property type="evidence" value="ECO:0007669"/>
    <property type="project" value="TreeGrafter"/>
</dbReference>
<evidence type="ECO:0000256" key="8">
    <source>
        <dbReference type="ARBA" id="ARBA00023065"/>
    </source>
</evidence>
<evidence type="ECO:0000256" key="10">
    <source>
        <dbReference type="ARBA" id="ARBA00023303"/>
    </source>
</evidence>
<evidence type="ECO:0000256" key="9">
    <source>
        <dbReference type="ARBA" id="ARBA00023136"/>
    </source>
</evidence>
<evidence type="ECO:0000313" key="15">
    <source>
        <dbReference type="Proteomes" id="UP000807504"/>
    </source>
</evidence>
<reference evidence="14" key="1">
    <citation type="journal article" date="2020" name="bioRxiv">
        <title>Chromosome-level reference genome of the European wasp spider Argiope bruennichi: a resource for studies on range expansion and evolutionary adaptation.</title>
        <authorList>
            <person name="Sheffer M.M."/>
            <person name="Hoppe A."/>
            <person name="Krehenwinkel H."/>
            <person name="Uhl G."/>
            <person name="Kuss A.W."/>
            <person name="Jensen L."/>
            <person name="Jensen C."/>
            <person name="Gillespie R.G."/>
            <person name="Hoff K.J."/>
            <person name="Prost S."/>
        </authorList>
    </citation>
    <scope>NUCLEOTIDE SEQUENCE</scope>
</reference>
<evidence type="ECO:0000256" key="5">
    <source>
        <dbReference type="ARBA" id="ARBA00022826"/>
    </source>
</evidence>
<feature type="region of interest" description="Disordered" evidence="11">
    <location>
        <begin position="372"/>
        <end position="446"/>
    </location>
</feature>
<dbReference type="SUPFAM" id="SSF81324">
    <property type="entry name" value="Voltage-gated potassium channels"/>
    <property type="match status" value="1"/>
</dbReference>
<keyword evidence="10" id="KW-0407">Ion channel</keyword>
<protein>
    <submittedName>
        <fullName evidence="14">Potassium voltage-gated channel protein Shal like protein</fullName>
    </submittedName>
</protein>
<dbReference type="InterPro" id="IPR005821">
    <property type="entry name" value="Ion_trans_dom"/>
</dbReference>
<dbReference type="FunFam" id="1.10.287.70:FF:000028">
    <property type="entry name" value="potassium voltage-gated channel subfamily D member 3"/>
    <property type="match status" value="1"/>
</dbReference>
<dbReference type="EMBL" id="JABXBU010002230">
    <property type="protein sequence ID" value="KAF8768321.1"/>
    <property type="molecule type" value="Genomic_DNA"/>
</dbReference>
<dbReference type="InterPro" id="IPR024587">
    <property type="entry name" value="K_chnl_volt-dep_Kv4_C"/>
</dbReference>
<dbReference type="Pfam" id="PF00520">
    <property type="entry name" value="Ion_trans"/>
    <property type="match status" value="1"/>
</dbReference>
<reference evidence="14" key="2">
    <citation type="submission" date="2020-06" db="EMBL/GenBank/DDBJ databases">
        <authorList>
            <person name="Sheffer M."/>
        </authorList>
    </citation>
    <scope>NUCLEOTIDE SEQUENCE</scope>
</reference>
<keyword evidence="2" id="KW-0813">Transport</keyword>
<dbReference type="Proteomes" id="UP000807504">
    <property type="component" value="Unassembled WGS sequence"/>
</dbReference>
<keyword evidence="9" id="KW-0472">Membrane</keyword>
<feature type="region of interest" description="Disordered" evidence="11">
    <location>
        <begin position="1"/>
        <end position="55"/>
    </location>
</feature>
<dbReference type="PANTHER" id="PTHR11537:SF105">
    <property type="entry name" value="POTASSIUM VOLTAGE-GATED CHANNEL PROTEIN SHAL"/>
    <property type="match status" value="1"/>
</dbReference>
<feature type="domain" description="Potassium channel voltage dependent Kv4 C-terminal" evidence="13">
    <location>
        <begin position="304"/>
        <end position="373"/>
    </location>
</feature>
<feature type="compositionally biased region" description="Basic and acidic residues" evidence="11">
    <location>
        <begin position="387"/>
        <end position="398"/>
    </location>
</feature>
<evidence type="ECO:0000259" key="13">
    <source>
        <dbReference type="Pfam" id="PF11879"/>
    </source>
</evidence>
<comment type="subcellular location">
    <subcellularLocation>
        <location evidence="1">Membrane</location>
        <topology evidence="1">Multi-pass membrane protein</topology>
    </subcellularLocation>
</comment>
<evidence type="ECO:0000256" key="11">
    <source>
        <dbReference type="SAM" id="MobiDB-lite"/>
    </source>
</evidence>
<keyword evidence="4" id="KW-0812">Transmembrane</keyword>
<proteinExistence type="predicted"/>
<evidence type="ECO:0000256" key="4">
    <source>
        <dbReference type="ARBA" id="ARBA00022692"/>
    </source>
</evidence>
<feature type="region of interest" description="Disordered" evidence="11">
    <location>
        <begin position="332"/>
        <end position="353"/>
    </location>
</feature>
<dbReference type="InterPro" id="IPR028325">
    <property type="entry name" value="VG_K_chnl"/>
</dbReference>
<evidence type="ECO:0000256" key="6">
    <source>
        <dbReference type="ARBA" id="ARBA00022958"/>
    </source>
</evidence>
<keyword evidence="3" id="KW-0633">Potassium transport</keyword>
<dbReference type="PANTHER" id="PTHR11537">
    <property type="entry name" value="VOLTAGE-GATED POTASSIUM CHANNEL"/>
    <property type="match status" value="1"/>
</dbReference>
<evidence type="ECO:0000256" key="3">
    <source>
        <dbReference type="ARBA" id="ARBA00022538"/>
    </source>
</evidence>
<name>A0A8T0ED10_ARGBR</name>